<keyword evidence="3" id="KW-1185">Reference proteome</keyword>
<dbReference type="Gene3D" id="3.30.420.10">
    <property type="entry name" value="Ribonuclease H-like superfamily/Ribonuclease H"/>
    <property type="match status" value="1"/>
</dbReference>
<reference evidence="2" key="1">
    <citation type="submission" date="2021-04" db="EMBL/GenBank/DDBJ databases">
        <authorList>
            <consortium name="Molecular Ecology Group"/>
        </authorList>
    </citation>
    <scope>NUCLEOTIDE SEQUENCE</scope>
</reference>
<accession>A0A8S3ZA66</accession>
<dbReference type="InterPro" id="IPR012337">
    <property type="entry name" value="RNaseH-like_sf"/>
</dbReference>
<dbReference type="InterPro" id="IPR041588">
    <property type="entry name" value="Integrase_H2C2"/>
</dbReference>
<dbReference type="AlphaFoldDB" id="A0A8S3ZA66"/>
<dbReference type="InterPro" id="IPR036397">
    <property type="entry name" value="RNaseH_sf"/>
</dbReference>
<dbReference type="PROSITE" id="PS50994">
    <property type="entry name" value="INTEGRASE"/>
    <property type="match status" value="1"/>
</dbReference>
<dbReference type="Pfam" id="PF17921">
    <property type="entry name" value="Integrase_H2C2"/>
    <property type="match status" value="1"/>
</dbReference>
<dbReference type="Proteomes" id="UP000678393">
    <property type="component" value="Unassembled WGS sequence"/>
</dbReference>
<dbReference type="PANTHER" id="PTHR37984">
    <property type="entry name" value="PROTEIN CBG26694"/>
    <property type="match status" value="1"/>
</dbReference>
<feature type="domain" description="Integrase catalytic" evidence="1">
    <location>
        <begin position="291"/>
        <end position="382"/>
    </location>
</feature>
<gene>
    <name evidence="2" type="ORF">CUNI_LOCUS11761</name>
</gene>
<dbReference type="Pfam" id="PF00665">
    <property type="entry name" value="rve"/>
    <property type="match status" value="1"/>
</dbReference>
<evidence type="ECO:0000259" key="1">
    <source>
        <dbReference type="PROSITE" id="PS50994"/>
    </source>
</evidence>
<name>A0A8S3ZA66_9EUPU</name>
<dbReference type="GO" id="GO:0003676">
    <property type="term" value="F:nucleic acid binding"/>
    <property type="evidence" value="ECO:0007669"/>
    <property type="project" value="InterPro"/>
</dbReference>
<dbReference type="FunFam" id="1.10.340.70:FF:000001">
    <property type="entry name" value="Retrovirus-related Pol polyprotein from transposon gypsy-like Protein"/>
    <property type="match status" value="1"/>
</dbReference>
<dbReference type="InterPro" id="IPR001584">
    <property type="entry name" value="Integrase_cat-core"/>
</dbReference>
<proteinExistence type="predicted"/>
<comment type="caution">
    <text evidence="2">The sequence shown here is derived from an EMBL/GenBank/DDBJ whole genome shotgun (WGS) entry which is preliminary data.</text>
</comment>
<protein>
    <recommendedName>
        <fullName evidence="1">Integrase catalytic domain-containing protein</fullName>
    </recommendedName>
</protein>
<dbReference type="OrthoDB" id="10059697at2759"/>
<evidence type="ECO:0000313" key="2">
    <source>
        <dbReference type="EMBL" id="CAG5126203.1"/>
    </source>
</evidence>
<evidence type="ECO:0000313" key="3">
    <source>
        <dbReference type="Proteomes" id="UP000678393"/>
    </source>
</evidence>
<dbReference type="SUPFAM" id="SSF53098">
    <property type="entry name" value="Ribonuclease H-like"/>
    <property type="match status" value="1"/>
</dbReference>
<dbReference type="EMBL" id="CAJHNH020002286">
    <property type="protein sequence ID" value="CAG5126203.1"/>
    <property type="molecule type" value="Genomic_DNA"/>
</dbReference>
<dbReference type="PANTHER" id="PTHR37984:SF15">
    <property type="entry name" value="INTEGRASE CATALYTIC DOMAIN-CONTAINING PROTEIN"/>
    <property type="match status" value="1"/>
</dbReference>
<dbReference type="Gene3D" id="1.10.340.70">
    <property type="match status" value="1"/>
</dbReference>
<dbReference type="InterPro" id="IPR050951">
    <property type="entry name" value="Retrovirus_Pol_polyprotein"/>
</dbReference>
<sequence>MNKKSERKLKTGGKKVKRYDSTSKCWACGFYGHTRRIEKFRIASVWVKTPYTTKKMDMAVLSSPCAELIIGNQPGLKEMTDHEIKQWEKENIPEMTEEVRLTTQRQETNAIMEDKSDSVNLQEIENVAAVTRSVTKKQQTQEHSISMHKEQIPITTADENTRKIFYQEQKNDLTLTQCFEATKREPRKTKNAEWKFKVDKGILSRIYSKRGRITKQTVLPLKFREKAISLAHDSIFSGHMGVTKTKSRLLSSFFWPGYSKDIKSYVQSCDICLRTSKKGETPKAPVQSGQLASRPFQEVAVDIIGPLSVVSAKGNRYIFTLIDLASRWPEAWPLRTITAEDIQEVLLQIFSRIGFPEVIISDRGTQFTSVVTRLETRKDKQA</sequence>
<dbReference type="GO" id="GO:0015074">
    <property type="term" value="P:DNA integration"/>
    <property type="evidence" value="ECO:0007669"/>
    <property type="project" value="InterPro"/>
</dbReference>
<organism evidence="2 3">
    <name type="scientific">Candidula unifasciata</name>
    <dbReference type="NCBI Taxonomy" id="100452"/>
    <lineage>
        <taxon>Eukaryota</taxon>
        <taxon>Metazoa</taxon>
        <taxon>Spiralia</taxon>
        <taxon>Lophotrochozoa</taxon>
        <taxon>Mollusca</taxon>
        <taxon>Gastropoda</taxon>
        <taxon>Heterobranchia</taxon>
        <taxon>Euthyneura</taxon>
        <taxon>Panpulmonata</taxon>
        <taxon>Eupulmonata</taxon>
        <taxon>Stylommatophora</taxon>
        <taxon>Helicina</taxon>
        <taxon>Helicoidea</taxon>
        <taxon>Geomitridae</taxon>
        <taxon>Candidula</taxon>
    </lineage>
</organism>